<accession>A0ABX2K5Q5</accession>
<comment type="caution">
    <text evidence="6">The sequence shown here is derived from an EMBL/GenBank/DDBJ whole genome shotgun (WGS) entry which is preliminary data.</text>
</comment>
<dbReference type="PANTHER" id="PTHR30222">
    <property type="entry name" value="SPERMIDINE/PUTRESCINE-BINDING PERIPLASMIC PROTEIN"/>
    <property type="match status" value="1"/>
</dbReference>
<keyword evidence="7" id="KW-1185">Reference proteome</keyword>
<evidence type="ECO:0000313" key="6">
    <source>
        <dbReference type="EMBL" id="NTY63077.1"/>
    </source>
</evidence>
<sequence>MRTTTRRLGVALVACAALVAACSSSTNSGGGSSTAPPKMEPLSALGKGEGQLNLIAWPGYAEDGSNDPKVDWVHPFEQKTGCKVNVKIGNTSDEMLQLMRTGQYDGVSASGDATLRLIYAGDVAPVNTKLVPNYETISAFLKDKPWNAVNGQMYGIPHGWGANLLMYNTDVVKGAPDSWGAVFPGAPEYKGKVTAYDSPIYIADAALYLSKTKPELGIKNPYSLTEDQLNAAVDLLKAQHANIGEYWSDYTKSVQAFESGTSVIGTTWQVIANMLTTDAKVKIATVLPKEGSTGWSDTWMVSSKAKNPNCMYQWMDWITSPEVNAQVAEYFGEAPAQTKACDFTSDKTFCETYHATDSAYAEKISYWTTPQKQCVDGSGDNCTAYSEWVDKWQQIKG</sequence>
<feature type="signal peptide" evidence="5">
    <location>
        <begin position="1"/>
        <end position="28"/>
    </location>
</feature>
<dbReference type="PRINTS" id="PR00909">
    <property type="entry name" value="SPERMDNBNDNG"/>
</dbReference>
<dbReference type="Proteomes" id="UP000708347">
    <property type="component" value="Unassembled WGS sequence"/>
</dbReference>
<dbReference type="CDD" id="cd13588">
    <property type="entry name" value="PBP2_polyamine_1"/>
    <property type="match status" value="1"/>
</dbReference>
<proteinExistence type="predicted"/>
<protein>
    <submittedName>
        <fullName evidence="6">ABC transporter substrate-binding protein</fullName>
    </submittedName>
</protein>
<dbReference type="InterPro" id="IPR001188">
    <property type="entry name" value="Sperm_putr-bd"/>
</dbReference>
<reference evidence="6 7" key="1">
    <citation type="submission" date="2019-05" db="EMBL/GenBank/DDBJ databases">
        <title>Mycolicibacterium sphagni ENV482 genome assembly.</title>
        <authorList>
            <person name="Chen W."/>
            <person name="Faulkner N.W."/>
            <person name="Hyman M.R."/>
        </authorList>
    </citation>
    <scope>NUCLEOTIDE SEQUENCE [LARGE SCALE GENOMIC DNA]</scope>
    <source>
        <strain evidence="6 7">ENV482</strain>
    </source>
</reference>
<evidence type="ECO:0000256" key="5">
    <source>
        <dbReference type="SAM" id="SignalP"/>
    </source>
</evidence>
<evidence type="ECO:0000256" key="1">
    <source>
        <dbReference type="ARBA" id="ARBA00004418"/>
    </source>
</evidence>
<evidence type="ECO:0000256" key="2">
    <source>
        <dbReference type="ARBA" id="ARBA00022448"/>
    </source>
</evidence>
<dbReference type="InterPro" id="IPR006059">
    <property type="entry name" value="SBP"/>
</dbReference>
<dbReference type="EMBL" id="VBSB01000035">
    <property type="protein sequence ID" value="NTY63077.1"/>
    <property type="molecule type" value="Genomic_DNA"/>
</dbReference>
<evidence type="ECO:0000256" key="4">
    <source>
        <dbReference type="ARBA" id="ARBA00022764"/>
    </source>
</evidence>
<keyword evidence="3 5" id="KW-0732">Signal</keyword>
<organism evidence="6 7">
    <name type="scientific">Mycolicibacterium sphagni</name>
    <dbReference type="NCBI Taxonomy" id="1786"/>
    <lineage>
        <taxon>Bacteria</taxon>
        <taxon>Bacillati</taxon>
        <taxon>Actinomycetota</taxon>
        <taxon>Actinomycetes</taxon>
        <taxon>Mycobacteriales</taxon>
        <taxon>Mycobacteriaceae</taxon>
        <taxon>Mycolicibacterium</taxon>
    </lineage>
</organism>
<comment type="subcellular location">
    <subcellularLocation>
        <location evidence="1">Periplasm</location>
    </subcellularLocation>
</comment>
<name>A0ABX2K5Q5_9MYCO</name>
<dbReference type="RefSeq" id="WP_174400745.1">
    <property type="nucleotide sequence ID" value="NZ_VBSB01000035.1"/>
</dbReference>
<dbReference type="SUPFAM" id="SSF53850">
    <property type="entry name" value="Periplasmic binding protein-like II"/>
    <property type="match status" value="1"/>
</dbReference>
<dbReference type="PANTHER" id="PTHR30222:SF18">
    <property type="entry name" value="BIFUNCTIONAL POLYHYDROXYBUTYRATE SYNTHASE _ ABC TRANSPORTER PERIPLASMIC BINDING PROTEIN-RELATED"/>
    <property type="match status" value="1"/>
</dbReference>
<evidence type="ECO:0000256" key="3">
    <source>
        <dbReference type="ARBA" id="ARBA00022729"/>
    </source>
</evidence>
<dbReference type="PROSITE" id="PS51257">
    <property type="entry name" value="PROKAR_LIPOPROTEIN"/>
    <property type="match status" value="1"/>
</dbReference>
<gene>
    <name evidence="6" type="ORF">FEG63_26490</name>
</gene>
<evidence type="ECO:0000313" key="7">
    <source>
        <dbReference type="Proteomes" id="UP000708347"/>
    </source>
</evidence>
<feature type="chain" id="PRO_5045657877" evidence="5">
    <location>
        <begin position="29"/>
        <end position="397"/>
    </location>
</feature>
<keyword evidence="2" id="KW-0813">Transport</keyword>
<dbReference type="Pfam" id="PF13416">
    <property type="entry name" value="SBP_bac_8"/>
    <property type="match status" value="1"/>
</dbReference>
<keyword evidence="4" id="KW-0574">Periplasm</keyword>
<dbReference type="Gene3D" id="3.40.190.10">
    <property type="entry name" value="Periplasmic binding protein-like II"/>
    <property type="match status" value="2"/>
</dbReference>